<protein>
    <submittedName>
        <fullName evidence="1">Uncharacterized protein</fullName>
    </submittedName>
</protein>
<dbReference type="AlphaFoldDB" id="A0A1S8KZS7"/>
<dbReference type="Proteomes" id="UP000190951">
    <property type="component" value="Chromosome"/>
</dbReference>
<evidence type="ECO:0000313" key="1">
    <source>
        <dbReference type="EMBL" id="URZ11512.1"/>
    </source>
</evidence>
<accession>A0A1S8KZS7</accession>
<dbReference type="KEGG" id="crw:CROST_022290"/>
<name>A0A1S8KZS7_9CLOT</name>
<dbReference type="STRING" id="84029.CROST_35650"/>
<dbReference type="EMBL" id="CP096983">
    <property type="protein sequence ID" value="URZ11512.1"/>
    <property type="molecule type" value="Genomic_DNA"/>
</dbReference>
<organism evidence="1 2">
    <name type="scientific">Clostridium felsineum</name>
    <dbReference type="NCBI Taxonomy" id="36839"/>
    <lineage>
        <taxon>Bacteria</taxon>
        <taxon>Bacillati</taxon>
        <taxon>Bacillota</taxon>
        <taxon>Clostridia</taxon>
        <taxon>Eubacteriales</taxon>
        <taxon>Clostridiaceae</taxon>
        <taxon>Clostridium</taxon>
    </lineage>
</organism>
<reference evidence="1 2" key="1">
    <citation type="submission" date="2022-04" db="EMBL/GenBank/DDBJ databases">
        <title>Genome sequence of C. roseum typestrain.</title>
        <authorList>
            <person name="Poehlein A."/>
            <person name="Schoch T."/>
            <person name="Duerre P."/>
            <person name="Daniel R."/>
        </authorList>
    </citation>
    <scope>NUCLEOTIDE SEQUENCE [LARGE SCALE GENOMIC DNA]</scope>
    <source>
        <strain evidence="1 2">DSM 7320</strain>
    </source>
</reference>
<gene>
    <name evidence="1" type="ORF">CROST_022290</name>
</gene>
<sequence>MPGTKKDEKIIVLRKQSSLIDSKIDEEEDKYKKKFGCKVVILEPGLELVDIING</sequence>
<dbReference type="RefSeq" id="WP_176091624.1">
    <property type="nucleotide sequence ID" value="NZ_CP096983.1"/>
</dbReference>
<proteinExistence type="predicted"/>
<evidence type="ECO:0000313" key="2">
    <source>
        <dbReference type="Proteomes" id="UP000190951"/>
    </source>
</evidence>
<keyword evidence="2" id="KW-1185">Reference proteome</keyword>